<dbReference type="AlphaFoldDB" id="A0A0B7BEC5"/>
<feature type="non-terminal residue" evidence="1">
    <location>
        <position position="64"/>
    </location>
</feature>
<sequence length="64" mass="7401">MDKGDVCISRLPVEDTKIDVNPAIYAVWSCTSRTGCQSEFNQHAMELIGMHTFLYLLRETEHLW</sequence>
<accession>A0A0B7BEC5</accession>
<protein>
    <submittedName>
        <fullName evidence="1">Uncharacterized protein</fullName>
    </submittedName>
</protein>
<reference evidence="1" key="1">
    <citation type="submission" date="2014-12" db="EMBL/GenBank/DDBJ databases">
        <title>Insight into the proteome of Arion vulgaris.</title>
        <authorList>
            <person name="Aradska J."/>
            <person name="Bulat T."/>
            <person name="Smidak R."/>
            <person name="Sarate P."/>
            <person name="Gangsoo J."/>
            <person name="Sialana F."/>
            <person name="Bilban M."/>
            <person name="Lubec G."/>
        </authorList>
    </citation>
    <scope>NUCLEOTIDE SEQUENCE</scope>
    <source>
        <tissue evidence="1">Skin</tissue>
    </source>
</reference>
<name>A0A0B7BEC5_9EUPU</name>
<evidence type="ECO:0000313" key="1">
    <source>
        <dbReference type="EMBL" id="CEK90490.1"/>
    </source>
</evidence>
<proteinExistence type="predicted"/>
<dbReference type="EMBL" id="HACG01043625">
    <property type="protein sequence ID" value="CEK90490.1"/>
    <property type="molecule type" value="Transcribed_RNA"/>
</dbReference>
<gene>
    <name evidence="1" type="primary">ORF177170</name>
</gene>
<organism evidence="1">
    <name type="scientific">Arion vulgaris</name>
    <dbReference type="NCBI Taxonomy" id="1028688"/>
    <lineage>
        <taxon>Eukaryota</taxon>
        <taxon>Metazoa</taxon>
        <taxon>Spiralia</taxon>
        <taxon>Lophotrochozoa</taxon>
        <taxon>Mollusca</taxon>
        <taxon>Gastropoda</taxon>
        <taxon>Heterobranchia</taxon>
        <taxon>Euthyneura</taxon>
        <taxon>Panpulmonata</taxon>
        <taxon>Eupulmonata</taxon>
        <taxon>Stylommatophora</taxon>
        <taxon>Helicina</taxon>
        <taxon>Arionoidea</taxon>
        <taxon>Arionidae</taxon>
        <taxon>Arion</taxon>
    </lineage>
</organism>